<evidence type="ECO:0000313" key="2">
    <source>
        <dbReference type="Proteomes" id="UP000632222"/>
    </source>
</evidence>
<accession>A0ABQ2DER5</accession>
<reference evidence="2" key="1">
    <citation type="journal article" date="2019" name="Int. J. Syst. Evol. Microbiol.">
        <title>The Global Catalogue of Microorganisms (GCM) 10K type strain sequencing project: providing services to taxonomists for standard genome sequencing and annotation.</title>
        <authorList>
            <consortium name="The Broad Institute Genomics Platform"/>
            <consortium name="The Broad Institute Genome Sequencing Center for Infectious Disease"/>
            <person name="Wu L."/>
            <person name="Ma J."/>
        </authorList>
    </citation>
    <scope>NUCLEOTIDE SEQUENCE [LARGE SCALE GENOMIC DNA]</scope>
    <source>
        <strain evidence="2">JCM 14370</strain>
    </source>
</reference>
<organism evidence="1 2">
    <name type="scientific">Deinococcus roseus</name>
    <dbReference type="NCBI Taxonomy" id="392414"/>
    <lineage>
        <taxon>Bacteria</taxon>
        <taxon>Thermotogati</taxon>
        <taxon>Deinococcota</taxon>
        <taxon>Deinococci</taxon>
        <taxon>Deinococcales</taxon>
        <taxon>Deinococcaceae</taxon>
        <taxon>Deinococcus</taxon>
    </lineage>
</organism>
<keyword evidence="2" id="KW-1185">Reference proteome</keyword>
<protein>
    <recommendedName>
        <fullName evidence="3">Methionine/alanine importer small subunit</fullName>
    </recommendedName>
</protein>
<dbReference type="Proteomes" id="UP000632222">
    <property type="component" value="Unassembled WGS sequence"/>
</dbReference>
<name>A0ABQ2DER5_9DEIO</name>
<sequence length="39" mass="4422">MQLLLILLIVLVLWGVSALISSMETQELEQDPDMPHHAH</sequence>
<evidence type="ECO:0008006" key="3">
    <source>
        <dbReference type="Google" id="ProtNLM"/>
    </source>
</evidence>
<proteinExistence type="predicted"/>
<gene>
    <name evidence="1" type="ORF">GCM10008938_43770</name>
</gene>
<dbReference type="EMBL" id="BMOD01000026">
    <property type="protein sequence ID" value="GGJ53039.1"/>
    <property type="molecule type" value="Genomic_DNA"/>
</dbReference>
<comment type="caution">
    <text evidence="1">The sequence shown here is derived from an EMBL/GenBank/DDBJ whole genome shotgun (WGS) entry which is preliminary data.</text>
</comment>
<evidence type="ECO:0000313" key="1">
    <source>
        <dbReference type="EMBL" id="GGJ53039.1"/>
    </source>
</evidence>